<evidence type="ECO:0000256" key="1">
    <source>
        <dbReference type="SAM" id="Phobius"/>
    </source>
</evidence>
<dbReference type="Proteomes" id="UP000178121">
    <property type="component" value="Unassembled WGS sequence"/>
</dbReference>
<organism evidence="2 3">
    <name type="scientific">Candidatus Taylorbacteria bacterium RIFCSPHIGHO2_01_FULL_51_15</name>
    <dbReference type="NCBI Taxonomy" id="1802304"/>
    <lineage>
        <taxon>Bacteria</taxon>
        <taxon>Candidatus Tayloriibacteriota</taxon>
    </lineage>
</organism>
<keyword evidence="1" id="KW-1133">Transmembrane helix</keyword>
<protein>
    <submittedName>
        <fullName evidence="2">Uncharacterized protein</fullName>
    </submittedName>
</protein>
<reference evidence="2 3" key="1">
    <citation type="journal article" date="2016" name="Nat. Commun.">
        <title>Thousands of microbial genomes shed light on interconnected biogeochemical processes in an aquifer system.</title>
        <authorList>
            <person name="Anantharaman K."/>
            <person name="Brown C.T."/>
            <person name="Hug L.A."/>
            <person name="Sharon I."/>
            <person name="Castelle C.J."/>
            <person name="Probst A.J."/>
            <person name="Thomas B.C."/>
            <person name="Singh A."/>
            <person name="Wilkins M.J."/>
            <person name="Karaoz U."/>
            <person name="Brodie E.L."/>
            <person name="Williams K.H."/>
            <person name="Hubbard S.S."/>
            <person name="Banfield J.F."/>
        </authorList>
    </citation>
    <scope>NUCLEOTIDE SEQUENCE [LARGE SCALE GENOMIC DNA]</scope>
</reference>
<proteinExistence type="predicted"/>
<name>A0A1G2MBI7_9BACT</name>
<feature type="transmembrane region" description="Helical" evidence="1">
    <location>
        <begin position="113"/>
        <end position="138"/>
    </location>
</feature>
<accession>A0A1G2MBI7</accession>
<dbReference type="EMBL" id="MHRI01000011">
    <property type="protein sequence ID" value="OHA21266.1"/>
    <property type="molecule type" value="Genomic_DNA"/>
</dbReference>
<sequence length="155" mass="16107">MLCVLPGSVHAQALGVGFLGLGLTLLPHFAGIVLNVPGVPGSIMSAGALPTFPPPGVYSFWYPVGPGCLNGVQEVNLTPLAVGTPVVMLQGVGAYTFPWGPAMHPGQKIIGKYLPTMVCIAPFVSWVYCGLSLCPVVTPLPFFFAPLIIYNGSTP</sequence>
<evidence type="ECO:0000313" key="3">
    <source>
        <dbReference type="Proteomes" id="UP000178121"/>
    </source>
</evidence>
<keyword evidence="1" id="KW-0812">Transmembrane</keyword>
<gene>
    <name evidence="2" type="ORF">A2849_00530</name>
</gene>
<comment type="caution">
    <text evidence="2">The sequence shown here is derived from an EMBL/GenBank/DDBJ whole genome shotgun (WGS) entry which is preliminary data.</text>
</comment>
<keyword evidence="1" id="KW-0472">Membrane</keyword>
<dbReference type="AlphaFoldDB" id="A0A1G2MBI7"/>
<evidence type="ECO:0000313" key="2">
    <source>
        <dbReference type="EMBL" id="OHA21266.1"/>
    </source>
</evidence>
<feature type="transmembrane region" description="Helical" evidence="1">
    <location>
        <begin position="12"/>
        <end position="34"/>
    </location>
</feature>